<evidence type="ECO:0000259" key="3">
    <source>
        <dbReference type="Pfam" id="PF00857"/>
    </source>
</evidence>
<keyword evidence="5" id="KW-1185">Reference proteome</keyword>
<comment type="similarity">
    <text evidence="1">Belongs to the isochorismatase family.</text>
</comment>
<evidence type="ECO:0000313" key="5">
    <source>
        <dbReference type="Proteomes" id="UP000596857"/>
    </source>
</evidence>
<proteinExistence type="inferred from homology"/>
<feature type="domain" description="Isochorismatase-like" evidence="3">
    <location>
        <begin position="3"/>
        <end position="143"/>
    </location>
</feature>
<accession>A0ABX1YCG7</accession>
<comment type="caution">
    <text evidence="4">The sequence shown here is derived from an EMBL/GenBank/DDBJ whole genome shotgun (WGS) entry which is preliminary data.</text>
</comment>
<dbReference type="Pfam" id="PF00857">
    <property type="entry name" value="Isochorismatase"/>
    <property type="match status" value="1"/>
</dbReference>
<name>A0ABX1YCG7_9BACL</name>
<dbReference type="InterPro" id="IPR036380">
    <property type="entry name" value="Isochorismatase-like_sf"/>
</dbReference>
<protein>
    <submittedName>
        <fullName evidence="4">Isochorismatase family protein</fullName>
    </submittedName>
</protein>
<dbReference type="InterPro" id="IPR000868">
    <property type="entry name" value="Isochorismatase-like_dom"/>
</dbReference>
<evidence type="ECO:0000256" key="1">
    <source>
        <dbReference type="ARBA" id="ARBA00006336"/>
    </source>
</evidence>
<gene>
    <name evidence="4" type="ORF">GC101_01875</name>
</gene>
<dbReference type="PANTHER" id="PTHR43540:SF14">
    <property type="entry name" value="ISOCHORISMATASE"/>
    <property type="match status" value="1"/>
</dbReference>
<evidence type="ECO:0000256" key="2">
    <source>
        <dbReference type="ARBA" id="ARBA00022801"/>
    </source>
</evidence>
<dbReference type="InterPro" id="IPR050272">
    <property type="entry name" value="Isochorismatase-like_hydrls"/>
</dbReference>
<reference evidence="4 5" key="1">
    <citation type="submission" date="2019-10" db="EMBL/GenBank/DDBJ databases">
        <title>Description of Paenibacillus terricola sp. nov.</title>
        <authorList>
            <person name="Carlier A."/>
            <person name="Qi S."/>
        </authorList>
    </citation>
    <scope>NUCLEOTIDE SEQUENCE [LARGE SCALE GENOMIC DNA]</scope>
    <source>
        <strain evidence="4 5">LMG 31459</strain>
    </source>
</reference>
<dbReference type="SUPFAM" id="SSF52499">
    <property type="entry name" value="Isochorismatase-like hydrolases"/>
    <property type="match status" value="1"/>
</dbReference>
<dbReference type="CDD" id="cd01014">
    <property type="entry name" value="nicotinamidase_related"/>
    <property type="match status" value="1"/>
</dbReference>
<organism evidence="4 5">
    <name type="scientific">Paenibacillus phytohabitans</name>
    <dbReference type="NCBI Taxonomy" id="2654978"/>
    <lineage>
        <taxon>Bacteria</taxon>
        <taxon>Bacillati</taxon>
        <taxon>Bacillota</taxon>
        <taxon>Bacilli</taxon>
        <taxon>Bacillales</taxon>
        <taxon>Paenibacillaceae</taxon>
        <taxon>Paenibacillus</taxon>
    </lineage>
</organism>
<sequence length="174" mass="19238">MSTALLIIDVQEAMFAYPDMKLYDEEGVLERISSLLDKARLAGVPVIYIQHTEEEGGFVKGIPTWEISSRIAPQAGEKVIEKTTPDSFHLTGLQEELERLGVTELVICGMQTDYCVNATSRRAHSLGYSSVLVKDAHSTFDDNHLTGEEIVKQHNDALGSGIAALRSEQEVTFR</sequence>
<dbReference type="Proteomes" id="UP000596857">
    <property type="component" value="Unassembled WGS sequence"/>
</dbReference>
<keyword evidence="2" id="KW-0378">Hydrolase</keyword>
<dbReference type="PANTHER" id="PTHR43540">
    <property type="entry name" value="PEROXYUREIDOACRYLATE/UREIDOACRYLATE AMIDOHYDROLASE-RELATED"/>
    <property type="match status" value="1"/>
</dbReference>
<dbReference type="Gene3D" id="3.40.50.850">
    <property type="entry name" value="Isochorismatase-like"/>
    <property type="match status" value="1"/>
</dbReference>
<evidence type="ECO:0000313" key="4">
    <source>
        <dbReference type="EMBL" id="NOU77618.1"/>
    </source>
</evidence>
<dbReference type="EMBL" id="WHOB01000016">
    <property type="protein sequence ID" value="NOU77618.1"/>
    <property type="molecule type" value="Genomic_DNA"/>
</dbReference>